<keyword evidence="2" id="KW-1185">Reference proteome</keyword>
<dbReference type="Proteomes" id="UP000277811">
    <property type="component" value="Unassembled WGS sequence"/>
</dbReference>
<dbReference type="OrthoDB" id="86584at2"/>
<protein>
    <recommendedName>
        <fullName evidence="3">Flagellin N-methylase</fullName>
    </recommendedName>
</protein>
<proteinExistence type="predicted"/>
<reference evidence="1" key="1">
    <citation type="submission" date="2018-06" db="EMBL/GenBank/DDBJ databases">
        <authorList>
            <person name="Strepis N."/>
        </authorList>
    </citation>
    <scope>NUCLEOTIDE SEQUENCE [LARGE SCALE GENOMIC DNA]</scope>
    <source>
        <strain evidence="1">LUCI</strain>
    </source>
</reference>
<dbReference type="RefSeq" id="WP_122626159.1">
    <property type="nucleotide sequence ID" value="NZ_UPPP01000053.1"/>
</dbReference>
<sequence length="313" mass="36220">MYIYMDFCREFTCRMCGTCCRNNWLVTVSEKAYQRNAAFFSYNGGQDEFHKAFALCDRQGDPGEYAYIRKKPNGECWFLEGDSLCRLHKTAGHDHLDSVCQLFPRYPMNTTRGVEITLTFSCPAVVDMASRDKTLRVIRSETPPFFIGGQEWVTAVFPEQQPVHNPLRYYFEMENHFIDIMQQRGLPIDDRLAMIQKTALAMDAAGGKETLGQDINDMVRRNYDFLDRYDTAVASTDLTSDILLENFFVNFIFKKPFYILGLTAAVRLLDRFRRELAPSRYRDLKSVRAAIMAIEFQYSHARQSLLAALQANR</sequence>
<dbReference type="AlphaFoldDB" id="A0A498R4P6"/>
<evidence type="ECO:0000313" key="1">
    <source>
        <dbReference type="EMBL" id="VBB05153.1"/>
    </source>
</evidence>
<dbReference type="NCBIfam" id="NF038110">
    <property type="entry name" value="Lys_methyl_FliB"/>
    <property type="match status" value="1"/>
</dbReference>
<evidence type="ECO:0008006" key="3">
    <source>
        <dbReference type="Google" id="ProtNLM"/>
    </source>
</evidence>
<evidence type="ECO:0000313" key="2">
    <source>
        <dbReference type="Proteomes" id="UP000277811"/>
    </source>
</evidence>
<name>A0A498R4P6_9FIRM</name>
<gene>
    <name evidence="1" type="ORF">LUCI_0360</name>
</gene>
<accession>A0A498R4P6</accession>
<dbReference type="EMBL" id="UPPP01000053">
    <property type="protein sequence ID" value="VBB05153.1"/>
    <property type="molecule type" value="Genomic_DNA"/>
</dbReference>
<organism evidence="1 2">
    <name type="scientific">Lucifera butyrica</name>
    <dbReference type="NCBI Taxonomy" id="1351585"/>
    <lineage>
        <taxon>Bacteria</taxon>
        <taxon>Bacillati</taxon>
        <taxon>Bacillota</taxon>
        <taxon>Negativicutes</taxon>
        <taxon>Veillonellales</taxon>
        <taxon>Veillonellaceae</taxon>
        <taxon>Lucifera</taxon>
    </lineage>
</organism>